<evidence type="ECO:0000313" key="2">
    <source>
        <dbReference type="Proteomes" id="UP000007056"/>
    </source>
</evidence>
<proteinExistence type="predicted"/>
<name>A8EXV1_RICCK</name>
<dbReference type="AlphaFoldDB" id="A8EXV1"/>
<dbReference type="Proteomes" id="UP000007056">
    <property type="component" value="Chromosome"/>
</dbReference>
<dbReference type="EMBL" id="CP000409">
    <property type="protein sequence ID" value="ABV73184.1"/>
    <property type="molecule type" value="Genomic_DNA"/>
</dbReference>
<dbReference type="KEGG" id="rcm:A1E_01195"/>
<accession>A8EXV1</accession>
<organism evidence="1 2">
    <name type="scientific">Rickettsia canadensis (strain McKiel)</name>
    <dbReference type="NCBI Taxonomy" id="293613"/>
    <lineage>
        <taxon>Bacteria</taxon>
        <taxon>Pseudomonadati</taxon>
        <taxon>Pseudomonadota</taxon>
        <taxon>Alphaproteobacteria</taxon>
        <taxon>Rickettsiales</taxon>
        <taxon>Rickettsiaceae</taxon>
        <taxon>Rickettsieae</taxon>
        <taxon>Rickettsia</taxon>
        <taxon>belli group</taxon>
    </lineage>
</organism>
<reference evidence="2" key="1">
    <citation type="submission" date="2007-09" db="EMBL/GenBank/DDBJ databases">
        <title>Complete genome sequence of Rickettsia canadensis.</title>
        <authorList>
            <person name="Madan A."/>
            <person name="Fahey J."/>
            <person name="Helton E."/>
            <person name="Ketteman M."/>
            <person name="Madan A."/>
            <person name="Rodrigues S."/>
            <person name="Sanchez A."/>
            <person name="Whiting M."/>
            <person name="Dasch G."/>
            <person name="Eremeeva M."/>
        </authorList>
    </citation>
    <scope>NUCLEOTIDE SEQUENCE [LARGE SCALE GENOMIC DNA]</scope>
    <source>
        <strain evidence="2">McKiel</strain>
    </source>
</reference>
<dbReference type="HOGENOM" id="CLU_220631_0_0_5"/>
<gene>
    <name evidence="1" type="ordered locus">A1E_01195</name>
</gene>
<protein>
    <submittedName>
        <fullName evidence="1">Uncharacterized protein</fullName>
    </submittedName>
</protein>
<sequence length="34" mass="4031">MHLGDIEEITAQLKEYSSDQYNEKNFIIEARETD</sequence>
<dbReference type="STRING" id="293613.A1E_01195"/>
<evidence type="ECO:0000313" key="1">
    <source>
        <dbReference type="EMBL" id="ABV73184.1"/>
    </source>
</evidence>